<reference evidence="2" key="2">
    <citation type="submission" date="2021-04" db="EMBL/GenBank/DDBJ databases">
        <authorList>
            <person name="Gilroy R."/>
        </authorList>
    </citation>
    <scope>NUCLEOTIDE SEQUENCE</scope>
    <source>
        <strain evidence="2">3436</strain>
    </source>
</reference>
<dbReference type="AlphaFoldDB" id="A0A9D2F1W3"/>
<evidence type="ECO:0000256" key="1">
    <source>
        <dbReference type="SAM" id="Phobius"/>
    </source>
</evidence>
<name>A0A9D2F1W3_9FIRM</name>
<keyword evidence="1" id="KW-0812">Transmembrane</keyword>
<keyword evidence="1" id="KW-0472">Membrane</keyword>
<reference evidence="2" key="1">
    <citation type="journal article" date="2021" name="PeerJ">
        <title>Extensive microbial diversity within the chicken gut microbiome revealed by metagenomics and culture.</title>
        <authorList>
            <person name="Gilroy R."/>
            <person name="Ravi A."/>
            <person name="Getino M."/>
            <person name="Pursley I."/>
            <person name="Horton D.L."/>
            <person name="Alikhan N.F."/>
            <person name="Baker D."/>
            <person name="Gharbi K."/>
            <person name="Hall N."/>
            <person name="Watson M."/>
            <person name="Adriaenssens E.M."/>
            <person name="Foster-Nyarko E."/>
            <person name="Jarju S."/>
            <person name="Secka A."/>
            <person name="Antonio M."/>
            <person name="Oren A."/>
            <person name="Chaudhuri R.R."/>
            <person name="La Ragione R."/>
            <person name="Hildebrand F."/>
            <person name="Pallen M.J."/>
        </authorList>
    </citation>
    <scope>NUCLEOTIDE SEQUENCE</scope>
    <source>
        <strain evidence="2">3436</strain>
    </source>
</reference>
<organism evidence="2 3">
    <name type="scientific">Candidatus Gemmiger excrementavium</name>
    <dbReference type="NCBI Taxonomy" id="2838608"/>
    <lineage>
        <taxon>Bacteria</taxon>
        <taxon>Bacillati</taxon>
        <taxon>Bacillota</taxon>
        <taxon>Clostridia</taxon>
        <taxon>Eubacteriales</taxon>
        <taxon>Gemmiger</taxon>
    </lineage>
</organism>
<feature type="transmembrane region" description="Helical" evidence="1">
    <location>
        <begin position="100"/>
        <end position="117"/>
    </location>
</feature>
<feature type="transmembrane region" description="Helical" evidence="1">
    <location>
        <begin position="53"/>
        <end position="80"/>
    </location>
</feature>
<sequence length="135" mass="14707">MLERAMLFFLGGGGYLAVEVAWRGTTHWTMFLAGGVSLCLLQALALRPMPLAAAAGLGAAGVSGVELMVGALCRQVLHLAVWDYSREWGNLAGLICPRYSLYWFVLCGWVVLVLRVARRATCRPVYCTRDPSSNT</sequence>
<protein>
    <submittedName>
        <fullName evidence="2">ABC transporter permease</fullName>
    </submittedName>
</protein>
<evidence type="ECO:0000313" key="2">
    <source>
        <dbReference type="EMBL" id="HIZ47380.1"/>
    </source>
</evidence>
<proteinExistence type="predicted"/>
<comment type="caution">
    <text evidence="2">The sequence shown here is derived from an EMBL/GenBank/DDBJ whole genome shotgun (WGS) entry which is preliminary data.</text>
</comment>
<accession>A0A9D2F1W3</accession>
<dbReference type="EMBL" id="DXBO01000024">
    <property type="protein sequence ID" value="HIZ47380.1"/>
    <property type="molecule type" value="Genomic_DNA"/>
</dbReference>
<dbReference type="Pfam" id="PF06541">
    <property type="entry name" value="ABC_trans_CmpB"/>
    <property type="match status" value="1"/>
</dbReference>
<keyword evidence="1" id="KW-1133">Transmembrane helix</keyword>
<feature type="transmembrane region" description="Helical" evidence="1">
    <location>
        <begin position="28"/>
        <end position="46"/>
    </location>
</feature>
<dbReference type="Proteomes" id="UP000824031">
    <property type="component" value="Unassembled WGS sequence"/>
</dbReference>
<gene>
    <name evidence="2" type="ORF">H9810_01485</name>
</gene>
<dbReference type="InterPro" id="IPR010540">
    <property type="entry name" value="CmpB_TMEM229"/>
</dbReference>
<evidence type="ECO:0000313" key="3">
    <source>
        <dbReference type="Proteomes" id="UP000824031"/>
    </source>
</evidence>